<evidence type="ECO:0000256" key="1">
    <source>
        <dbReference type="ARBA" id="ARBA00004127"/>
    </source>
</evidence>
<feature type="region of interest" description="Disordered" evidence="5">
    <location>
        <begin position="152"/>
        <end position="177"/>
    </location>
</feature>
<dbReference type="InterPro" id="IPR023299">
    <property type="entry name" value="ATPase_P-typ_cyto_dom_N"/>
</dbReference>
<feature type="non-terminal residue" evidence="7">
    <location>
        <position position="1"/>
    </location>
</feature>
<evidence type="ECO:0000256" key="2">
    <source>
        <dbReference type="ARBA" id="ARBA00022692"/>
    </source>
</evidence>
<dbReference type="Gene3D" id="1.20.1110.10">
    <property type="entry name" value="Calcium-transporting ATPase, transmembrane domain"/>
    <property type="match status" value="1"/>
</dbReference>
<comment type="subcellular location">
    <subcellularLocation>
        <location evidence="1">Endomembrane system</location>
        <topology evidence="1">Multi-pass membrane protein</topology>
    </subcellularLocation>
</comment>
<reference evidence="7 8" key="1">
    <citation type="journal article" date="2020" name="Biotechnol. Biofuels">
        <title>New insights from the biogas microbiome by comprehensive genome-resolved metagenomics of nearly 1600 species originating from multiple anaerobic digesters.</title>
        <authorList>
            <person name="Campanaro S."/>
            <person name="Treu L."/>
            <person name="Rodriguez-R L.M."/>
            <person name="Kovalovszki A."/>
            <person name="Ziels R.M."/>
            <person name="Maus I."/>
            <person name="Zhu X."/>
            <person name="Kougias P.G."/>
            <person name="Basile A."/>
            <person name="Luo G."/>
            <person name="Schluter A."/>
            <person name="Konstantinidis K.T."/>
            <person name="Angelidaki I."/>
        </authorList>
    </citation>
    <scope>NUCLEOTIDE SEQUENCE [LARGE SCALE GENOMIC DNA]</scope>
    <source>
        <strain evidence="7">AS06rmzACSIP_235</strain>
    </source>
</reference>
<sequence length="177" mass="18321">IAALISVVSVPLGTTASEVFRNAVALIVSALPEALPIVLTVALGVGVSRMAKRNAVIRNLPSVETLGSIDVIGSDKTGTLTINRMTVERLWTPDGRELDVTQVPANGGGLSTTQRSSLRTGALSNEATHHKDAETGLVGDAVDVAMAAAGTPPAQCADRFPPADPVPPRKHPFEEVS</sequence>
<evidence type="ECO:0000313" key="7">
    <source>
        <dbReference type="EMBL" id="NLF91994.1"/>
    </source>
</evidence>
<organism evidence="7 8">
    <name type="scientific">Corynebacterium marinum</name>
    <dbReference type="NCBI Taxonomy" id="349751"/>
    <lineage>
        <taxon>Bacteria</taxon>
        <taxon>Bacillati</taxon>
        <taxon>Actinomycetota</taxon>
        <taxon>Actinomycetes</taxon>
        <taxon>Mycobacteriales</taxon>
        <taxon>Corynebacteriaceae</taxon>
        <taxon>Corynebacterium</taxon>
    </lineage>
</organism>
<dbReference type="SUPFAM" id="SSF81665">
    <property type="entry name" value="Calcium ATPase, transmembrane domain M"/>
    <property type="match status" value="1"/>
</dbReference>
<dbReference type="GO" id="GO:0012505">
    <property type="term" value="C:endomembrane system"/>
    <property type="evidence" value="ECO:0007669"/>
    <property type="project" value="UniProtKB-SubCell"/>
</dbReference>
<dbReference type="GO" id="GO:0016020">
    <property type="term" value="C:membrane"/>
    <property type="evidence" value="ECO:0007669"/>
    <property type="project" value="InterPro"/>
</dbReference>
<dbReference type="SUPFAM" id="SSF81660">
    <property type="entry name" value="Metal cation-transporting ATPase, ATP-binding domain N"/>
    <property type="match status" value="1"/>
</dbReference>
<dbReference type="GO" id="GO:0005524">
    <property type="term" value="F:ATP binding"/>
    <property type="evidence" value="ECO:0007669"/>
    <property type="project" value="InterPro"/>
</dbReference>
<comment type="caution">
    <text evidence="7">The sequence shown here is derived from an EMBL/GenBank/DDBJ whole genome shotgun (WGS) entry which is preliminary data.</text>
</comment>
<dbReference type="Proteomes" id="UP000523614">
    <property type="component" value="Unassembled WGS sequence"/>
</dbReference>
<protein>
    <submittedName>
        <fullName evidence="7">HAD-IC family P-type ATPase</fullName>
    </submittedName>
</protein>
<dbReference type="GO" id="GO:0016887">
    <property type="term" value="F:ATP hydrolysis activity"/>
    <property type="evidence" value="ECO:0007669"/>
    <property type="project" value="InterPro"/>
</dbReference>
<feature type="transmembrane region" description="Helical" evidence="6">
    <location>
        <begin position="26"/>
        <end position="48"/>
    </location>
</feature>
<dbReference type="PANTHER" id="PTHR42861">
    <property type="entry name" value="CALCIUM-TRANSPORTING ATPASE"/>
    <property type="match status" value="1"/>
</dbReference>
<dbReference type="InterPro" id="IPR018303">
    <property type="entry name" value="ATPase_P-typ_P_site"/>
</dbReference>
<dbReference type="InterPro" id="IPR023298">
    <property type="entry name" value="ATPase_P-typ_TM_dom_sf"/>
</dbReference>
<keyword evidence="4 6" id="KW-0472">Membrane</keyword>
<evidence type="ECO:0000256" key="4">
    <source>
        <dbReference type="ARBA" id="ARBA00023136"/>
    </source>
</evidence>
<evidence type="ECO:0000313" key="8">
    <source>
        <dbReference type="Proteomes" id="UP000523614"/>
    </source>
</evidence>
<dbReference type="PROSITE" id="PS00154">
    <property type="entry name" value="ATPASE_E1_E2"/>
    <property type="match status" value="1"/>
</dbReference>
<dbReference type="AlphaFoldDB" id="A0A847HFC3"/>
<accession>A0A847HFC3</accession>
<dbReference type="InterPro" id="IPR001757">
    <property type="entry name" value="P_typ_ATPase"/>
</dbReference>
<gene>
    <name evidence="7" type="ORF">GX570_11740</name>
</gene>
<evidence type="ECO:0000256" key="3">
    <source>
        <dbReference type="ARBA" id="ARBA00022989"/>
    </source>
</evidence>
<dbReference type="NCBIfam" id="TIGR01494">
    <property type="entry name" value="ATPase_P-type"/>
    <property type="match status" value="1"/>
</dbReference>
<dbReference type="InterPro" id="IPR023214">
    <property type="entry name" value="HAD_sf"/>
</dbReference>
<proteinExistence type="predicted"/>
<evidence type="ECO:0000256" key="5">
    <source>
        <dbReference type="SAM" id="MobiDB-lite"/>
    </source>
</evidence>
<dbReference type="Gene3D" id="3.40.50.1000">
    <property type="entry name" value="HAD superfamily/HAD-like"/>
    <property type="match status" value="1"/>
</dbReference>
<dbReference type="Gene3D" id="3.40.1110.10">
    <property type="entry name" value="Calcium-transporting ATPase, cytoplasmic domain N"/>
    <property type="match status" value="1"/>
</dbReference>
<keyword evidence="2 6" id="KW-0812">Transmembrane</keyword>
<evidence type="ECO:0000256" key="6">
    <source>
        <dbReference type="SAM" id="Phobius"/>
    </source>
</evidence>
<dbReference type="EMBL" id="JAAYYP010000426">
    <property type="protein sequence ID" value="NLF91994.1"/>
    <property type="molecule type" value="Genomic_DNA"/>
</dbReference>
<keyword evidence="3 6" id="KW-1133">Transmembrane helix</keyword>
<name>A0A847HFC3_9CORY</name>